<gene>
    <name evidence="1" type="ORF">SAMN04515674_101244</name>
</gene>
<dbReference type="OrthoDB" id="965149at2"/>
<evidence type="ECO:0000313" key="1">
    <source>
        <dbReference type="EMBL" id="SFP07346.1"/>
    </source>
</evidence>
<dbReference type="RefSeq" id="WP_092010886.1">
    <property type="nucleotide sequence ID" value="NZ_FOXH01000001.1"/>
</dbReference>
<dbReference type="AlphaFoldDB" id="A0A1I5MEJ2"/>
<name>A0A1I5MEJ2_9BACT</name>
<keyword evidence="2" id="KW-1185">Reference proteome</keyword>
<dbReference type="Proteomes" id="UP000199306">
    <property type="component" value="Unassembled WGS sequence"/>
</dbReference>
<accession>A0A1I5MEJ2</accession>
<proteinExistence type="predicted"/>
<dbReference type="EMBL" id="FOXH01000001">
    <property type="protein sequence ID" value="SFP07346.1"/>
    <property type="molecule type" value="Genomic_DNA"/>
</dbReference>
<organism evidence="1 2">
    <name type="scientific">Pseudarcicella hirudinis</name>
    <dbReference type="NCBI Taxonomy" id="1079859"/>
    <lineage>
        <taxon>Bacteria</taxon>
        <taxon>Pseudomonadati</taxon>
        <taxon>Bacteroidota</taxon>
        <taxon>Cytophagia</taxon>
        <taxon>Cytophagales</taxon>
        <taxon>Flectobacillaceae</taxon>
        <taxon>Pseudarcicella</taxon>
    </lineage>
</organism>
<evidence type="ECO:0000313" key="2">
    <source>
        <dbReference type="Proteomes" id="UP000199306"/>
    </source>
</evidence>
<reference evidence="1 2" key="1">
    <citation type="submission" date="2016-10" db="EMBL/GenBank/DDBJ databases">
        <authorList>
            <person name="de Groot N.N."/>
        </authorList>
    </citation>
    <scope>NUCLEOTIDE SEQUENCE [LARGE SCALE GENOMIC DNA]</scope>
    <source>
        <strain evidence="2">E92,LMG 26720,CCM 7988</strain>
    </source>
</reference>
<sequence length="69" mass="7826">MKILVFKTNISSPIGIQAVWDALKSLNVSSFNIDFQDVNKILQVAVEGFTPPERIVMVLRQLGYRCEMI</sequence>
<dbReference type="STRING" id="1079859.SAMN04515674_101244"/>
<protein>
    <submittedName>
        <fullName evidence="1">Uncharacterized protein</fullName>
    </submittedName>
</protein>